<dbReference type="AlphaFoldDB" id="A0A3N0ESY6"/>
<gene>
    <name evidence="1" type="ORF">ED312_06320</name>
</gene>
<dbReference type="OrthoDB" id="9796999at2"/>
<evidence type="ECO:0000313" key="2">
    <source>
        <dbReference type="Proteomes" id="UP000267469"/>
    </source>
</evidence>
<evidence type="ECO:0008006" key="3">
    <source>
        <dbReference type="Google" id="ProtNLM"/>
    </source>
</evidence>
<reference evidence="1 2" key="1">
    <citation type="submission" date="2018-10" db="EMBL/GenBank/DDBJ databases">
        <title>Sinomicrobium pectinilyticum sp. nov., a pectinase-producing bacterium isolated from alkaline and saline soil, and emended description of the genus Sinomicrobium.</title>
        <authorList>
            <person name="Cheng B."/>
            <person name="Li C."/>
            <person name="Lai Q."/>
            <person name="Du M."/>
            <person name="Shao Z."/>
            <person name="Xu P."/>
            <person name="Yang C."/>
        </authorList>
    </citation>
    <scope>NUCLEOTIDE SEQUENCE [LARGE SCALE GENOMIC DNA]</scope>
    <source>
        <strain evidence="1 2">5DNS001</strain>
    </source>
</reference>
<accession>A0A3N0ESY6</accession>
<dbReference type="Proteomes" id="UP000267469">
    <property type="component" value="Unassembled WGS sequence"/>
</dbReference>
<organism evidence="1 2">
    <name type="scientific">Sinomicrobium pectinilyticum</name>
    <dbReference type="NCBI Taxonomy" id="1084421"/>
    <lineage>
        <taxon>Bacteria</taxon>
        <taxon>Pseudomonadati</taxon>
        <taxon>Bacteroidota</taxon>
        <taxon>Flavobacteriia</taxon>
        <taxon>Flavobacteriales</taxon>
        <taxon>Flavobacteriaceae</taxon>
        <taxon>Sinomicrobium</taxon>
    </lineage>
</organism>
<dbReference type="EMBL" id="RJTM01000029">
    <property type="protein sequence ID" value="RNL90799.1"/>
    <property type="molecule type" value="Genomic_DNA"/>
</dbReference>
<evidence type="ECO:0000313" key="1">
    <source>
        <dbReference type="EMBL" id="RNL90799.1"/>
    </source>
</evidence>
<sequence>MNSATESFYPANVTQWRAWLEENHNKKQSVWLIRYKKKSGMPTISWSDAVDEALCFGWIDSKAKPIDDEKYMQFFSRRKAVSTWSRINKEKVEKLIADGRMTGEGLKSIEVAKQNGSWTILDDVEALLIPDDLEEGFKTRPGSKDFFLSLSRSVQKIILQWLVFAKREETRHKRIREIVESAGEKLKPRPFR</sequence>
<name>A0A3N0ESY6_SINP1</name>
<protein>
    <recommendedName>
        <fullName evidence="3">Bacteriocin-protection protein</fullName>
    </recommendedName>
</protein>
<keyword evidence="2" id="KW-1185">Reference proteome</keyword>
<dbReference type="Pfam" id="PF13376">
    <property type="entry name" value="OmdA"/>
    <property type="match status" value="1"/>
</dbReference>
<comment type="caution">
    <text evidence="1">The sequence shown here is derived from an EMBL/GenBank/DDBJ whole genome shotgun (WGS) entry which is preliminary data.</text>
</comment>
<proteinExistence type="predicted"/>